<organism evidence="2 3">
    <name type="scientific">Bordetella bronchialis</name>
    <dbReference type="NCBI Taxonomy" id="463025"/>
    <lineage>
        <taxon>Bacteria</taxon>
        <taxon>Pseudomonadati</taxon>
        <taxon>Pseudomonadota</taxon>
        <taxon>Betaproteobacteria</taxon>
        <taxon>Burkholderiales</taxon>
        <taxon>Alcaligenaceae</taxon>
        <taxon>Bordetella</taxon>
    </lineage>
</organism>
<dbReference type="AlphaFoldDB" id="A0A193G4Z1"/>
<name>A0A193G4Z1_9BORD</name>
<dbReference type="EMBL" id="CP016171">
    <property type="protein sequence ID" value="ANN74279.1"/>
    <property type="molecule type" value="Genomic_DNA"/>
</dbReference>
<proteinExistence type="predicted"/>
<evidence type="ECO:0000313" key="2">
    <source>
        <dbReference type="EMBL" id="ANN74279.1"/>
    </source>
</evidence>
<protein>
    <submittedName>
        <fullName evidence="2">Uncharacterized protein</fullName>
    </submittedName>
</protein>
<feature type="compositionally biased region" description="Basic and acidic residues" evidence="1">
    <location>
        <begin position="13"/>
        <end position="22"/>
    </location>
</feature>
<sequence length="78" mass="8542">MTAASAASLELPDEQRPIERARATGVLGHRRGSLHTAYAKRADDRLSRRRHAANGGTTLAPPRENPAIADAFFPFQIY</sequence>
<dbReference type="STRING" id="463025.BAU08_25575"/>
<accession>A0A193G4Z1</accession>
<feature type="region of interest" description="Disordered" evidence="1">
    <location>
        <begin position="1"/>
        <end position="32"/>
    </location>
</feature>
<gene>
    <name evidence="2" type="ORF">BAU08_25575</name>
</gene>
<evidence type="ECO:0000313" key="3">
    <source>
        <dbReference type="Proteomes" id="UP000092213"/>
    </source>
</evidence>
<evidence type="ECO:0000256" key="1">
    <source>
        <dbReference type="SAM" id="MobiDB-lite"/>
    </source>
</evidence>
<reference evidence="2 3" key="1">
    <citation type="submission" date="2016-06" db="EMBL/GenBank/DDBJ databases">
        <title>Complete genome sequences of Bordetella bronchialis and Bordetella flabilis.</title>
        <authorList>
            <person name="LiPuma J.J."/>
            <person name="Spilker T."/>
        </authorList>
    </citation>
    <scope>NUCLEOTIDE SEQUENCE [LARGE SCALE GENOMIC DNA]</scope>
    <source>
        <strain evidence="2 3">AU17976</strain>
    </source>
</reference>
<dbReference type="Proteomes" id="UP000092213">
    <property type="component" value="Chromosome"/>
</dbReference>